<feature type="compositionally biased region" description="Polar residues" evidence="1">
    <location>
        <begin position="20"/>
        <end position="29"/>
    </location>
</feature>
<organism evidence="2 3">
    <name type="scientific">Vreelandella janggokensis</name>
    <dbReference type="NCBI Taxonomy" id="370767"/>
    <lineage>
        <taxon>Bacteria</taxon>
        <taxon>Pseudomonadati</taxon>
        <taxon>Pseudomonadota</taxon>
        <taxon>Gammaproteobacteria</taxon>
        <taxon>Oceanospirillales</taxon>
        <taxon>Halomonadaceae</taxon>
        <taxon>Vreelandella</taxon>
    </lineage>
</organism>
<evidence type="ECO:0000313" key="3">
    <source>
        <dbReference type="Proteomes" id="UP001321125"/>
    </source>
</evidence>
<dbReference type="InterPro" id="IPR008727">
    <property type="entry name" value="PAAR_motif"/>
</dbReference>
<dbReference type="Pfam" id="PF05488">
    <property type="entry name" value="PAAR_motif"/>
    <property type="match status" value="1"/>
</dbReference>
<sequence>MPAATRLGDGCTGHGGFPPRNSTSGSGNVMINGIPAHRVGDSWKTHCDPTPVCHGGALAAGSGSVSVNGQPLGRVGDAVDCGSAVAAGSPDVFAGG</sequence>
<keyword evidence="3" id="KW-1185">Reference proteome</keyword>
<comment type="caution">
    <text evidence="2">The sequence shown here is derived from an EMBL/GenBank/DDBJ whole genome shotgun (WGS) entry which is preliminary data.</text>
</comment>
<dbReference type="Gene3D" id="2.60.200.60">
    <property type="match status" value="1"/>
</dbReference>
<dbReference type="CDD" id="cd14737">
    <property type="entry name" value="PAAR_1"/>
    <property type="match status" value="1"/>
</dbReference>
<feature type="region of interest" description="Disordered" evidence="1">
    <location>
        <begin position="1"/>
        <end position="33"/>
    </location>
</feature>
<accession>A0ABT4IT73</accession>
<evidence type="ECO:0000256" key="1">
    <source>
        <dbReference type="SAM" id="MobiDB-lite"/>
    </source>
</evidence>
<protein>
    <submittedName>
        <fullName evidence="2">PAAR domain-containing protein</fullName>
    </submittedName>
</protein>
<dbReference type="EMBL" id="JAKNQU010000002">
    <property type="protein sequence ID" value="MCZ0926438.1"/>
    <property type="molecule type" value="Genomic_DNA"/>
</dbReference>
<dbReference type="Proteomes" id="UP001321125">
    <property type="component" value="Unassembled WGS sequence"/>
</dbReference>
<evidence type="ECO:0000313" key="2">
    <source>
        <dbReference type="EMBL" id="MCZ0926438.1"/>
    </source>
</evidence>
<proteinExistence type="predicted"/>
<gene>
    <name evidence="2" type="ORF">L0635_04995</name>
</gene>
<dbReference type="RefSeq" id="WP_268901269.1">
    <property type="nucleotide sequence ID" value="NZ_JAKNQT010000001.1"/>
</dbReference>
<name>A0ABT4IT73_9GAMM</name>
<reference evidence="2 3" key="1">
    <citation type="submission" date="2022-02" db="EMBL/GenBank/DDBJ databases">
        <title>Study of halophilic communities from a Mexican lake.</title>
        <authorList>
            <person name="Hernandez-Soto L.M."/>
            <person name="Martinez-Abarca F."/>
            <person name="Ramirez-Saad H.C."/>
            <person name="Aguirre-Garrido J.F."/>
        </authorList>
    </citation>
    <scope>NUCLEOTIDE SEQUENCE [LARGE SCALE GENOMIC DNA]</scope>
    <source>
        <strain evidence="2 3">Hjan13</strain>
    </source>
</reference>